<evidence type="ECO:0000313" key="3">
    <source>
        <dbReference type="Proteomes" id="UP001187192"/>
    </source>
</evidence>
<dbReference type="Proteomes" id="UP001187192">
    <property type="component" value="Unassembled WGS sequence"/>
</dbReference>
<sequence length="147" mass="17200">MWLCQLHMRYNERHRLAPNKTNRLVSLDCKAEQNRSLKLPKFAAQSHGWPRRFNSLVTLVTLFARLQRLRWQGGEKRLPEQWWVGDGNSEENVLQSNDPIKKAPYEKGNGNEHLKGKLTKHGCQKFKDRTNKKVGKIPKSHADYQGR</sequence>
<keyword evidence="3" id="KW-1185">Reference proteome</keyword>
<dbReference type="AlphaFoldDB" id="A0AA88DVY0"/>
<evidence type="ECO:0000313" key="2">
    <source>
        <dbReference type="EMBL" id="GMN62814.1"/>
    </source>
</evidence>
<organism evidence="2 3">
    <name type="scientific">Ficus carica</name>
    <name type="common">Common fig</name>
    <dbReference type="NCBI Taxonomy" id="3494"/>
    <lineage>
        <taxon>Eukaryota</taxon>
        <taxon>Viridiplantae</taxon>
        <taxon>Streptophyta</taxon>
        <taxon>Embryophyta</taxon>
        <taxon>Tracheophyta</taxon>
        <taxon>Spermatophyta</taxon>
        <taxon>Magnoliopsida</taxon>
        <taxon>eudicotyledons</taxon>
        <taxon>Gunneridae</taxon>
        <taxon>Pentapetalae</taxon>
        <taxon>rosids</taxon>
        <taxon>fabids</taxon>
        <taxon>Rosales</taxon>
        <taxon>Moraceae</taxon>
        <taxon>Ficeae</taxon>
        <taxon>Ficus</taxon>
    </lineage>
</organism>
<comment type="caution">
    <text evidence="2">The sequence shown here is derived from an EMBL/GenBank/DDBJ whole genome shotgun (WGS) entry which is preliminary data.</text>
</comment>
<feature type="compositionally biased region" description="Basic and acidic residues" evidence="1">
    <location>
        <begin position="99"/>
        <end position="115"/>
    </location>
</feature>
<evidence type="ECO:0000256" key="1">
    <source>
        <dbReference type="SAM" id="MobiDB-lite"/>
    </source>
</evidence>
<protein>
    <submittedName>
        <fullName evidence="2">Uncharacterized protein</fullName>
    </submittedName>
</protein>
<feature type="region of interest" description="Disordered" evidence="1">
    <location>
        <begin position="89"/>
        <end position="147"/>
    </location>
</feature>
<gene>
    <name evidence="2" type="ORF">TIFTF001_031902</name>
</gene>
<reference evidence="2" key="1">
    <citation type="submission" date="2023-07" db="EMBL/GenBank/DDBJ databases">
        <title>draft genome sequence of fig (Ficus carica).</title>
        <authorList>
            <person name="Takahashi T."/>
            <person name="Nishimura K."/>
        </authorList>
    </citation>
    <scope>NUCLEOTIDE SEQUENCE</scope>
</reference>
<accession>A0AA88DVY0</accession>
<dbReference type="EMBL" id="BTGU01000136">
    <property type="protein sequence ID" value="GMN62814.1"/>
    <property type="molecule type" value="Genomic_DNA"/>
</dbReference>
<proteinExistence type="predicted"/>
<name>A0AA88DVY0_FICCA</name>